<dbReference type="Gene3D" id="1.25.40.10">
    <property type="entry name" value="Tetratricopeptide repeat domain"/>
    <property type="match status" value="3"/>
</dbReference>
<keyword evidence="1" id="KW-0802">TPR repeat</keyword>
<keyword evidence="2" id="KW-0175">Coiled coil</keyword>
<reference evidence="4" key="1">
    <citation type="submission" date="2022-11" db="UniProtKB">
        <authorList>
            <consortium name="WormBaseParasite"/>
        </authorList>
    </citation>
    <scope>IDENTIFICATION</scope>
</reference>
<sequence length="729" mass="83812">MESRVKSKMNTNDPNQMILNHCRIMQLLTKAEKHLHQIFRQRWLTYQNLDNQNINEWRDSEECGLKLAQLCATAVPAMKELLKSGIIDLWDITLTNLAIQAVSKEIRKSGGKTDRQEDVLIDETELSNDDFEALWKELTEILIQLGDKASDLKVLKKKLLEIGKVKVEVKKDSAETEFSKLKEKANKFFKAEKYKEAIKIYDKILQLPGLLPEKQALIFSNRSAGYLMLKDESSLKMAKRDAEWSIQLWPCWWRGYHRLGHAYMKLEEWYEAEKSLEKALALNSEAKEVQDDLSNVRTQVGIFSREEHLNPIYHPFTKNDIVEDYRKKFGISEKQFSKLEKMTLDVPIYGDLLRGHQHRDGIDAPQDYKKAATFYAKAAAKENPEAMYNLGKLHHFGHGVARDYNESMRWLLKAANSKPDINIDSYVSDAQHFIGLKYSEGTGVPKDYKKAAEWYEKAVQNGYPGSANNLGMLYQHGHGVEKDMKKAFGYFKLAAQWNSTQGMQNLARCYFNADGTGSVAPTENDIAEGMRWLKMAAEKGDLIAAREFERREKLSVKDVLHESFLNLTYKAMMEKNNPLNYEQFGEAVKEAAAKGSITAQQHLNIWKYLNEAMEAFKKKDSTGLVAALSKAIHLDHQIVEIPDMFHPLIEERFKTHPDDLDTGTCRVKINSRNSQMPIIVDKYLKIFPQDEYLIEMFIAGCIVFKKYNAAKEVVMIALQVPFIIHYFAS</sequence>
<dbReference type="AlphaFoldDB" id="A0A914YWR3"/>
<dbReference type="InterPro" id="IPR019734">
    <property type="entry name" value="TPR_rpt"/>
</dbReference>
<evidence type="ECO:0000256" key="2">
    <source>
        <dbReference type="SAM" id="Coils"/>
    </source>
</evidence>
<dbReference type="WBParaSite" id="PSU_v2.g4543.t1">
    <property type="protein sequence ID" value="PSU_v2.g4543.t1"/>
    <property type="gene ID" value="PSU_v2.g4543"/>
</dbReference>
<dbReference type="InterPro" id="IPR052945">
    <property type="entry name" value="Mitotic_Regulator"/>
</dbReference>
<feature type="coiled-coil region" evidence="2">
    <location>
        <begin position="272"/>
        <end position="299"/>
    </location>
</feature>
<dbReference type="SUPFAM" id="SSF81901">
    <property type="entry name" value="HCP-like"/>
    <property type="match status" value="2"/>
</dbReference>
<dbReference type="InterPro" id="IPR006597">
    <property type="entry name" value="Sel1-like"/>
</dbReference>
<keyword evidence="3" id="KW-1185">Reference proteome</keyword>
<dbReference type="SMART" id="SM00671">
    <property type="entry name" value="SEL1"/>
    <property type="match status" value="5"/>
</dbReference>
<evidence type="ECO:0000313" key="4">
    <source>
        <dbReference type="WBParaSite" id="PSU_v2.g4543.t1"/>
    </source>
</evidence>
<name>A0A914YWR3_9BILA</name>
<evidence type="ECO:0000313" key="3">
    <source>
        <dbReference type="Proteomes" id="UP000887577"/>
    </source>
</evidence>
<proteinExistence type="predicted"/>
<evidence type="ECO:0000256" key="1">
    <source>
        <dbReference type="PROSITE-ProRule" id="PRU00339"/>
    </source>
</evidence>
<dbReference type="InterPro" id="IPR011990">
    <property type="entry name" value="TPR-like_helical_dom_sf"/>
</dbReference>
<organism evidence="3 4">
    <name type="scientific">Panagrolaimus superbus</name>
    <dbReference type="NCBI Taxonomy" id="310955"/>
    <lineage>
        <taxon>Eukaryota</taxon>
        <taxon>Metazoa</taxon>
        <taxon>Ecdysozoa</taxon>
        <taxon>Nematoda</taxon>
        <taxon>Chromadorea</taxon>
        <taxon>Rhabditida</taxon>
        <taxon>Tylenchina</taxon>
        <taxon>Panagrolaimomorpha</taxon>
        <taxon>Panagrolaimoidea</taxon>
        <taxon>Panagrolaimidae</taxon>
        <taxon>Panagrolaimus</taxon>
    </lineage>
</organism>
<dbReference type="PANTHER" id="PTHR43628">
    <property type="entry name" value="ACTIVATOR OF C KINASE PROTEIN 1-RELATED"/>
    <property type="match status" value="1"/>
</dbReference>
<dbReference type="PANTHER" id="PTHR43628:SF1">
    <property type="entry name" value="CHITIN SYNTHASE REGULATORY FACTOR 2-RELATED"/>
    <property type="match status" value="1"/>
</dbReference>
<dbReference type="Proteomes" id="UP000887577">
    <property type="component" value="Unplaced"/>
</dbReference>
<protein>
    <submittedName>
        <fullName evidence="4">Uncharacterized protein</fullName>
    </submittedName>
</protein>
<dbReference type="PROSITE" id="PS50005">
    <property type="entry name" value="TPR"/>
    <property type="match status" value="1"/>
</dbReference>
<feature type="repeat" description="TPR" evidence="1">
    <location>
        <begin position="253"/>
        <end position="286"/>
    </location>
</feature>
<dbReference type="SMART" id="SM00028">
    <property type="entry name" value="TPR"/>
    <property type="match status" value="2"/>
</dbReference>
<dbReference type="Pfam" id="PF08238">
    <property type="entry name" value="Sel1"/>
    <property type="match status" value="5"/>
</dbReference>
<dbReference type="SUPFAM" id="SSF48452">
    <property type="entry name" value="TPR-like"/>
    <property type="match status" value="1"/>
</dbReference>
<accession>A0A914YWR3</accession>